<protein>
    <submittedName>
        <fullName evidence="1">Uncharacterized protein</fullName>
    </submittedName>
</protein>
<comment type="caution">
    <text evidence="1">The sequence shown here is derived from an EMBL/GenBank/DDBJ whole genome shotgun (WGS) entry which is preliminary data.</text>
</comment>
<keyword evidence="2" id="KW-1185">Reference proteome</keyword>
<dbReference type="EMBL" id="JAMQOL010000067">
    <property type="protein sequence ID" value="MCM4083892.1"/>
    <property type="molecule type" value="Genomic_DNA"/>
</dbReference>
<evidence type="ECO:0000313" key="2">
    <source>
        <dbReference type="Proteomes" id="UP001523216"/>
    </source>
</evidence>
<evidence type="ECO:0000313" key="1">
    <source>
        <dbReference type="EMBL" id="MCM4083892.1"/>
    </source>
</evidence>
<proteinExistence type="predicted"/>
<organism evidence="1 2">
    <name type="scientific">Paractinoplanes hotanensis</name>
    <dbReference type="NCBI Taxonomy" id="2906497"/>
    <lineage>
        <taxon>Bacteria</taxon>
        <taxon>Bacillati</taxon>
        <taxon>Actinomycetota</taxon>
        <taxon>Actinomycetes</taxon>
        <taxon>Micromonosporales</taxon>
        <taxon>Micromonosporaceae</taxon>
        <taxon>Paractinoplanes</taxon>
    </lineage>
</organism>
<gene>
    <name evidence="1" type="ORF">LXN57_40735</name>
</gene>
<accession>A0ABT0YCV5</accession>
<reference evidence="1 2" key="1">
    <citation type="submission" date="2022-06" db="EMBL/GenBank/DDBJ databases">
        <title>Actinoplanes abujensis sp. nov., isolated from Nigerian arid soil.</title>
        <authorList>
            <person name="Ding P."/>
        </authorList>
    </citation>
    <scope>NUCLEOTIDE SEQUENCE [LARGE SCALE GENOMIC DNA]</scope>
    <source>
        <strain evidence="2">TRM88002</strain>
    </source>
</reference>
<name>A0ABT0YCV5_9ACTN</name>
<dbReference type="RefSeq" id="WP_251803660.1">
    <property type="nucleotide sequence ID" value="NZ_JAMQOL010000067.1"/>
</dbReference>
<dbReference type="Proteomes" id="UP001523216">
    <property type="component" value="Unassembled WGS sequence"/>
</dbReference>
<sequence>MRLSTAGADRQFRSGLAPGGVLHAGLVVAESWAEQPITPLRLFAGIRQ</sequence>